<accession>A0ABS2JSK1</accession>
<protein>
    <submittedName>
        <fullName evidence="1">Uncharacterized protein</fullName>
    </submittedName>
</protein>
<name>A0ABS2JSK1_9GAMM</name>
<proteinExistence type="predicted"/>
<comment type="caution">
    <text evidence="1">The sequence shown here is derived from an EMBL/GenBank/DDBJ whole genome shotgun (WGS) entry which is preliminary data.</text>
</comment>
<keyword evidence="2" id="KW-1185">Reference proteome</keyword>
<sequence length="102" mass="11281">MAFSTERIVLAWVEDLEQGLEELSRSHRQPHQDELLKDLLQSAHGLLALSQAELRKLSGADVALLGNETGTIQSMEDIRQLCTRLRQVFRAGHGGDVGESSD</sequence>
<gene>
    <name evidence="1" type="ORF">ISP20_07475</name>
</gene>
<evidence type="ECO:0000313" key="1">
    <source>
        <dbReference type="EMBL" id="MBM7120998.1"/>
    </source>
</evidence>
<reference evidence="1 2" key="1">
    <citation type="submission" date="2020-10" db="EMBL/GenBank/DDBJ databases">
        <title>Phylogeny of dyella-like bacteria.</title>
        <authorList>
            <person name="Fu J."/>
        </authorList>
    </citation>
    <scope>NUCLEOTIDE SEQUENCE [LARGE SCALE GENOMIC DNA]</scope>
    <source>
        <strain evidence="1 2">THG-B117</strain>
    </source>
</reference>
<organism evidence="1 2">
    <name type="scientific">Dyella kyungheensis</name>
    <dbReference type="NCBI Taxonomy" id="1242174"/>
    <lineage>
        <taxon>Bacteria</taxon>
        <taxon>Pseudomonadati</taxon>
        <taxon>Pseudomonadota</taxon>
        <taxon>Gammaproteobacteria</taxon>
        <taxon>Lysobacterales</taxon>
        <taxon>Rhodanobacteraceae</taxon>
        <taxon>Dyella</taxon>
    </lineage>
</organism>
<dbReference type="Proteomes" id="UP001430065">
    <property type="component" value="Unassembled WGS sequence"/>
</dbReference>
<dbReference type="EMBL" id="JADIKC010000003">
    <property type="protein sequence ID" value="MBM7120998.1"/>
    <property type="molecule type" value="Genomic_DNA"/>
</dbReference>
<dbReference type="RefSeq" id="WP_204635425.1">
    <property type="nucleotide sequence ID" value="NZ_JADIKC010000003.1"/>
</dbReference>
<evidence type="ECO:0000313" key="2">
    <source>
        <dbReference type="Proteomes" id="UP001430065"/>
    </source>
</evidence>